<evidence type="ECO:0000313" key="3">
    <source>
        <dbReference type="Proteomes" id="UP000225199"/>
    </source>
</evidence>
<dbReference type="RefSeq" id="WP_098979358.1">
    <property type="nucleotide sequence ID" value="NZ_NIRJ01000001.1"/>
</dbReference>
<accession>A0A2C5ZDU3</accession>
<reference evidence="2 3" key="1">
    <citation type="submission" date="2017-06" db="EMBL/GenBank/DDBJ databases">
        <title>Draft genome sequence of Fusobacterium nucleatum subsp. polymorphum KCOM 1002 (=ChDC F175).</title>
        <authorList>
            <person name="Kook J.-K."/>
            <person name="Park S.-N."/>
            <person name="Lim Y.K."/>
            <person name="Roh H."/>
        </authorList>
    </citation>
    <scope>NUCLEOTIDE SEQUENCE [LARGE SCALE GENOMIC DNA]</scope>
    <source>
        <strain evidence="3">KCOM 1002 (ChDC F175)</strain>
    </source>
</reference>
<feature type="transmembrane region" description="Helical" evidence="1">
    <location>
        <begin position="58"/>
        <end position="77"/>
    </location>
</feature>
<feature type="transmembrane region" description="Helical" evidence="1">
    <location>
        <begin position="36"/>
        <end position="52"/>
    </location>
</feature>
<comment type="caution">
    <text evidence="2">The sequence shown here is derived from an EMBL/GenBank/DDBJ whole genome shotgun (WGS) entry which is preliminary data.</text>
</comment>
<evidence type="ECO:0000256" key="1">
    <source>
        <dbReference type="SAM" id="Phobius"/>
    </source>
</evidence>
<feature type="transmembrane region" description="Helical" evidence="1">
    <location>
        <begin position="6"/>
        <end position="24"/>
    </location>
</feature>
<name>A0A2C5ZDU3_FUSNP</name>
<organism evidence="2 3">
    <name type="scientific">Fusobacterium nucleatum subsp. polymorphum</name>
    <name type="common">Fusobacterium polymorphum</name>
    <dbReference type="NCBI Taxonomy" id="76857"/>
    <lineage>
        <taxon>Bacteria</taxon>
        <taxon>Fusobacteriati</taxon>
        <taxon>Fusobacteriota</taxon>
        <taxon>Fusobacteriia</taxon>
        <taxon>Fusobacteriales</taxon>
        <taxon>Fusobacteriaceae</taxon>
        <taxon>Fusobacterium</taxon>
    </lineage>
</organism>
<sequence>MIYNINFLGFLLITVSFLFGIKLPDWDFKLRLRHRSILTHSPFVTIIFITLYETKTSYFFKYFIVGFSIAIAIHILFDLFPRKWYGGALLKIPFNNISCSEETTKIFFTITALVSTFLGIFYMTDIQEYYFVLFYSILTFIKKRKYENAFIKPALIFAFLYIFLGSFKFDVLSKLIREVISKLLYLILNIK</sequence>
<gene>
    <name evidence="2" type="ORF">CA840_09905</name>
</gene>
<keyword evidence="1" id="KW-1133">Transmembrane helix</keyword>
<dbReference type="AlphaFoldDB" id="A0A2C5ZDU3"/>
<proteinExistence type="predicted"/>
<dbReference type="Proteomes" id="UP000225199">
    <property type="component" value="Unassembled WGS sequence"/>
</dbReference>
<dbReference type="EMBL" id="NIRJ01000001">
    <property type="protein sequence ID" value="PHH97579.1"/>
    <property type="molecule type" value="Genomic_DNA"/>
</dbReference>
<protein>
    <submittedName>
        <fullName evidence="2">Uncharacterized protein</fullName>
    </submittedName>
</protein>
<keyword evidence="1" id="KW-0812">Transmembrane</keyword>
<keyword evidence="1" id="KW-0472">Membrane</keyword>
<feature type="transmembrane region" description="Helical" evidence="1">
    <location>
        <begin position="106"/>
        <end position="124"/>
    </location>
</feature>
<evidence type="ECO:0000313" key="2">
    <source>
        <dbReference type="EMBL" id="PHH97579.1"/>
    </source>
</evidence>
<feature type="transmembrane region" description="Helical" evidence="1">
    <location>
        <begin position="149"/>
        <end position="167"/>
    </location>
</feature>